<gene>
    <name evidence="6" type="ORF">P5673_005676</name>
</gene>
<protein>
    <recommendedName>
        <fullName evidence="5">Ubiquitin-like protease family profile domain-containing protein</fullName>
    </recommendedName>
</protein>
<evidence type="ECO:0000313" key="7">
    <source>
        <dbReference type="Proteomes" id="UP001249851"/>
    </source>
</evidence>
<keyword evidence="3" id="KW-0378">Hydrolase</keyword>
<keyword evidence="2" id="KW-0645">Protease</keyword>
<comment type="similarity">
    <text evidence="1">Belongs to the peptidase C48 family.</text>
</comment>
<dbReference type="EMBL" id="JARQWQ010000009">
    <property type="protein sequence ID" value="KAK2569825.1"/>
    <property type="molecule type" value="Genomic_DNA"/>
</dbReference>
<dbReference type="Gene3D" id="3.30.70.270">
    <property type="match status" value="1"/>
</dbReference>
<dbReference type="CDD" id="cd01647">
    <property type="entry name" value="RT_LTR"/>
    <property type="match status" value="1"/>
</dbReference>
<reference evidence="6" key="2">
    <citation type="journal article" date="2023" name="Science">
        <title>Genomic signatures of disease resistance in endangered staghorn corals.</title>
        <authorList>
            <person name="Vollmer S.V."/>
            <person name="Selwyn J.D."/>
            <person name="Despard B.A."/>
            <person name="Roesel C.L."/>
        </authorList>
    </citation>
    <scope>NUCLEOTIDE SEQUENCE</scope>
    <source>
        <strain evidence="6">K2</strain>
    </source>
</reference>
<keyword evidence="7" id="KW-1185">Reference proteome</keyword>
<dbReference type="SUPFAM" id="SSF54001">
    <property type="entry name" value="Cysteine proteinases"/>
    <property type="match status" value="1"/>
</dbReference>
<reference evidence="6" key="1">
    <citation type="journal article" date="2023" name="G3 (Bethesda)">
        <title>Whole genome assembly and annotation of the endangered Caribbean coral Acropora cervicornis.</title>
        <authorList>
            <person name="Selwyn J.D."/>
            <person name="Vollmer S.V."/>
        </authorList>
    </citation>
    <scope>NUCLEOTIDE SEQUENCE</scope>
    <source>
        <strain evidence="6">K2</strain>
    </source>
</reference>
<dbReference type="Gene3D" id="3.40.395.10">
    <property type="entry name" value="Adenoviral Proteinase, Chain A"/>
    <property type="match status" value="1"/>
</dbReference>
<evidence type="ECO:0000256" key="1">
    <source>
        <dbReference type="ARBA" id="ARBA00005234"/>
    </source>
</evidence>
<dbReference type="InterPro" id="IPR003653">
    <property type="entry name" value="Peptidase_C48_C"/>
</dbReference>
<dbReference type="InterPro" id="IPR043128">
    <property type="entry name" value="Rev_trsase/Diguanyl_cyclase"/>
</dbReference>
<proteinExistence type="inferred from homology"/>
<feature type="compositionally biased region" description="Basic residues" evidence="4">
    <location>
        <begin position="72"/>
        <end position="91"/>
    </location>
</feature>
<feature type="non-terminal residue" evidence="6">
    <location>
        <position position="716"/>
    </location>
</feature>
<dbReference type="InterPro" id="IPR043502">
    <property type="entry name" value="DNA/RNA_pol_sf"/>
</dbReference>
<evidence type="ECO:0000313" key="6">
    <source>
        <dbReference type="EMBL" id="KAK2569825.1"/>
    </source>
</evidence>
<sequence>MSAFEISAIASGLVTKPDAVQRATLLHCLGPAVQRIFNTLPGEHEKCNSCKKVRHLQKVCRSKPKGSDQNRIKQRPAKKDKKQTSKIRNLKAKSWLDESSDNENQPVLSFNNADSSITVQLNGQRARMIVDTGSKHYRETLYSVWSERAIKIAHVYFIEGNAESLLGRDSSFKLRVFTQVNSVHQESDNAELNSLLKEYSNIFDGLGKVNDFEHNITIDPAVKPISQRLRRIPVSQIEAVNNELDRMVEWNIIEEVTEPSPWVSNLVIVPKKSGDLRVCCDLREVNKAVIRERYVLPKVDDMLHALRGSRYFAKIDAKGGFFQLMLAEELRLKAHPFLLGSGEVLPGIRASSPKTPISLSRRNLLMAFPLNHRQGISGRREQVVPRYGRRGLPFPLSAACSAKQWLVTEPIRRKLTSSIDFVSTVISMRQKLYELQGDSLWEEPTEEKDILKRWKASNSIIHGNVNDLRKYEHIATLSNRNFSKFMEISANADRCTRSGSVTQYTFKSIQKRMSEDELRPAAGVDNETKSPSRSEVNNLQRKVRELEFVIDDMQSRKSNRLSKNSKIISSLQDELSATKHNLAETLLHEVDEELLDISAYKYFLFPHQNARRNHWILGIVIDLEKCTISQVDPAGGKSQEFFDVVRNFLSRRSELKGRQWTVLDIAHPLQNDDLSCGVYILKITECITEKEEIAFQQSDIEEYRWQIPYRLLNNGN</sequence>
<organism evidence="6 7">
    <name type="scientific">Acropora cervicornis</name>
    <name type="common">Staghorn coral</name>
    <dbReference type="NCBI Taxonomy" id="6130"/>
    <lineage>
        <taxon>Eukaryota</taxon>
        <taxon>Metazoa</taxon>
        <taxon>Cnidaria</taxon>
        <taxon>Anthozoa</taxon>
        <taxon>Hexacorallia</taxon>
        <taxon>Scleractinia</taxon>
        <taxon>Astrocoeniina</taxon>
        <taxon>Acroporidae</taxon>
        <taxon>Acropora</taxon>
    </lineage>
</organism>
<dbReference type="PANTHER" id="PTHR37984">
    <property type="entry name" value="PROTEIN CBG26694"/>
    <property type="match status" value="1"/>
</dbReference>
<accession>A0AAD9VDE3</accession>
<feature type="domain" description="Ubiquitin-like protease family profile" evidence="5">
    <location>
        <begin position="596"/>
        <end position="704"/>
    </location>
</feature>
<feature type="region of interest" description="Disordered" evidence="4">
    <location>
        <begin position="516"/>
        <end position="537"/>
    </location>
</feature>
<dbReference type="InterPro" id="IPR038765">
    <property type="entry name" value="Papain-like_cys_pep_sf"/>
</dbReference>
<evidence type="ECO:0000259" key="5">
    <source>
        <dbReference type="Pfam" id="PF02902"/>
    </source>
</evidence>
<dbReference type="SUPFAM" id="SSF56672">
    <property type="entry name" value="DNA/RNA polymerases"/>
    <property type="match status" value="1"/>
</dbReference>
<dbReference type="Gene3D" id="3.10.10.10">
    <property type="entry name" value="HIV Type 1 Reverse Transcriptase, subunit A, domain 1"/>
    <property type="match status" value="1"/>
</dbReference>
<name>A0AAD9VDE3_ACRCE</name>
<dbReference type="GO" id="GO:0008234">
    <property type="term" value="F:cysteine-type peptidase activity"/>
    <property type="evidence" value="ECO:0007669"/>
    <property type="project" value="InterPro"/>
</dbReference>
<evidence type="ECO:0000256" key="2">
    <source>
        <dbReference type="ARBA" id="ARBA00022670"/>
    </source>
</evidence>
<dbReference type="GO" id="GO:0006508">
    <property type="term" value="P:proteolysis"/>
    <property type="evidence" value="ECO:0007669"/>
    <property type="project" value="UniProtKB-KW"/>
</dbReference>
<dbReference type="PANTHER" id="PTHR37984:SF5">
    <property type="entry name" value="PROTEIN NYNRIN-LIKE"/>
    <property type="match status" value="1"/>
</dbReference>
<dbReference type="Proteomes" id="UP001249851">
    <property type="component" value="Unassembled WGS sequence"/>
</dbReference>
<evidence type="ECO:0000256" key="4">
    <source>
        <dbReference type="SAM" id="MobiDB-lite"/>
    </source>
</evidence>
<comment type="caution">
    <text evidence="6">The sequence shown here is derived from an EMBL/GenBank/DDBJ whole genome shotgun (WGS) entry which is preliminary data.</text>
</comment>
<dbReference type="Pfam" id="PF02902">
    <property type="entry name" value="Peptidase_C48"/>
    <property type="match status" value="1"/>
</dbReference>
<dbReference type="InterPro" id="IPR050951">
    <property type="entry name" value="Retrovirus_Pol_polyprotein"/>
</dbReference>
<feature type="region of interest" description="Disordered" evidence="4">
    <location>
        <begin position="61"/>
        <end position="102"/>
    </location>
</feature>
<evidence type="ECO:0000256" key="3">
    <source>
        <dbReference type="ARBA" id="ARBA00022801"/>
    </source>
</evidence>
<dbReference type="AlphaFoldDB" id="A0AAD9VDE3"/>